<dbReference type="AlphaFoldDB" id="A0A9P7E322"/>
<proteinExistence type="predicted"/>
<keyword evidence="2" id="KW-1185">Reference proteome</keyword>
<sequence length="111" mass="12798">MTFVSIGLPSHIRSSLEVNLLATLEHPHLLEVHDTRLSGGPQFQAIHLSWYNRHCTKANVQPWLLEKAGMHTNHGQVIPYISLDLQQHQRIYVPVFSLMKILPRWISQCNI</sequence>
<dbReference type="EMBL" id="JABBWG010000033">
    <property type="protein sequence ID" value="KAG1809594.1"/>
    <property type="molecule type" value="Genomic_DNA"/>
</dbReference>
<reference evidence="1" key="1">
    <citation type="journal article" date="2020" name="New Phytol.">
        <title>Comparative genomics reveals dynamic genome evolution in host specialist ectomycorrhizal fungi.</title>
        <authorList>
            <person name="Lofgren L.A."/>
            <person name="Nguyen N.H."/>
            <person name="Vilgalys R."/>
            <person name="Ruytinx J."/>
            <person name="Liao H.L."/>
            <person name="Branco S."/>
            <person name="Kuo A."/>
            <person name="LaButti K."/>
            <person name="Lipzen A."/>
            <person name="Andreopoulos W."/>
            <person name="Pangilinan J."/>
            <person name="Riley R."/>
            <person name="Hundley H."/>
            <person name="Na H."/>
            <person name="Barry K."/>
            <person name="Grigoriev I.V."/>
            <person name="Stajich J.E."/>
            <person name="Kennedy P.G."/>
        </authorList>
    </citation>
    <scope>NUCLEOTIDE SEQUENCE</scope>
    <source>
        <strain evidence="1">MN1</strain>
    </source>
</reference>
<protein>
    <recommendedName>
        <fullName evidence="3">Protein kinase domain-containing protein</fullName>
    </recommendedName>
</protein>
<dbReference type="RefSeq" id="XP_041189308.1">
    <property type="nucleotide sequence ID" value="XM_041331475.1"/>
</dbReference>
<evidence type="ECO:0000313" key="1">
    <source>
        <dbReference type="EMBL" id="KAG1809594.1"/>
    </source>
</evidence>
<gene>
    <name evidence="1" type="ORF">BJ212DRAFT_1279243</name>
</gene>
<dbReference type="Proteomes" id="UP000807769">
    <property type="component" value="Unassembled WGS sequence"/>
</dbReference>
<evidence type="ECO:0000313" key="2">
    <source>
        <dbReference type="Proteomes" id="UP000807769"/>
    </source>
</evidence>
<accession>A0A9P7E322</accession>
<evidence type="ECO:0008006" key="3">
    <source>
        <dbReference type="Google" id="ProtNLM"/>
    </source>
</evidence>
<name>A0A9P7E322_9AGAM</name>
<organism evidence="1 2">
    <name type="scientific">Suillus subaureus</name>
    <dbReference type="NCBI Taxonomy" id="48587"/>
    <lineage>
        <taxon>Eukaryota</taxon>
        <taxon>Fungi</taxon>
        <taxon>Dikarya</taxon>
        <taxon>Basidiomycota</taxon>
        <taxon>Agaricomycotina</taxon>
        <taxon>Agaricomycetes</taxon>
        <taxon>Agaricomycetidae</taxon>
        <taxon>Boletales</taxon>
        <taxon>Suillineae</taxon>
        <taxon>Suillaceae</taxon>
        <taxon>Suillus</taxon>
    </lineage>
</organism>
<comment type="caution">
    <text evidence="1">The sequence shown here is derived from an EMBL/GenBank/DDBJ whole genome shotgun (WGS) entry which is preliminary data.</text>
</comment>
<dbReference type="GeneID" id="64625492"/>
<dbReference type="OrthoDB" id="2649623at2759"/>